<keyword evidence="1" id="KW-1133">Transmembrane helix</keyword>
<dbReference type="EMBL" id="CAEZVB010000119">
    <property type="protein sequence ID" value="CAB4632052.1"/>
    <property type="molecule type" value="Genomic_DNA"/>
</dbReference>
<name>A0A6J6J4X5_9ZZZZ</name>
<reference evidence="2" key="1">
    <citation type="submission" date="2020-05" db="EMBL/GenBank/DDBJ databases">
        <authorList>
            <person name="Chiriac C."/>
            <person name="Salcher M."/>
            <person name="Ghai R."/>
            <person name="Kavagutti S V."/>
        </authorList>
    </citation>
    <scope>NUCLEOTIDE SEQUENCE</scope>
</reference>
<keyword evidence="1" id="KW-0472">Membrane</keyword>
<organism evidence="2">
    <name type="scientific">freshwater metagenome</name>
    <dbReference type="NCBI Taxonomy" id="449393"/>
    <lineage>
        <taxon>unclassified sequences</taxon>
        <taxon>metagenomes</taxon>
        <taxon>ecological metagenomes</taxon>
    </lineage>
</organism>
<feature type="transmembrane region" description="Helical" evidence="1">
    <location>
        <begin position="275"/>
        <end position="305"/>
    </location>
</feature>
<evidence type="ECO:0000313" key="3">
    <source>
        <dbReference type="EMBL" id="CAB4916149.1"/>
    </source>
</evidence>
<protein>
    <submittedName>
        <fullName evidence="2">Unannotated protein</fullName>
    </submittedName>
</protein>
<dbReference type="AlphaFoldDB" id="A0A6J6J4X5"/>
<sequence length="403" mass="43333">MGRRWGARSIASLLIFIIATVLTPIAVIGHWGHRTVTDAEQYIATVGPLASDPAIQQAVGQQVTKVLLEKVNTEELVTGFVGNFVQNPAIADRLVGPISAGIDNLIGQAVDRALASPAFETVWVKTNIAAQKSLMLLLEGKPAGIIQRNGDEVVLNTTELLKAVQQQVVDAGLSVAANITIPETGNEIVLFETPLLGQIQTIYAFTSPVLMWLPLLVFALFALSIALARRRPRVVLTMGVFLAAWAVLLLISMSSTETVLQGKLGATGLGLALSAFWTTFFAYLVNGLQAILLLGVGAVVVGWLAGRSRPAMLVRQHLCDGLQQIGTMIPLGINTFVRSYSLFLRWAVALVLFFILTAFDTISLVRVVWLGALGVLLFAIIEACNAPDREIYADVLVVEETTL</sequence>
<evidence type="ECO:0000256" key="1">
    <source>
        <dbReference type="SAM" id="Phobius"/>
    </source>
</evidence>
<feature type="transmembrane region" description="Helical" evidence="1">
    <location>
        <begin position="12"/>
        <end position="32"/>
    </location>
</feature>
<feature type="transmembrane region" description="Helical" evidence="1">
    <location>
        <begin position="365"/>
        <end position="384"/>
    </location>
</feature>
<dbReference type="EMBL" id="CAFBMO010000079">
    <property type="protein sequence ID" value="CAB4916149.1"/>
    <property type="molecule type" value="Genomic_DNA"/>
</dbReference>
<proteinExistence type="predicted"/>
<accession>A0A6J6J4X5</accession>
<feature type="transmembrane region" description="Helical" evidence="1">
    <location>
        <begin position="235"/>
        <end position="255"/>
    </location>
</feature>
<gene>
    <name evidence="2" type="ORF">UFOPK1908_01526</name>
    <name evidence="3" type="ORF">UFOPK3576_01431</name>
</gene>
<feature type="transmembrane region" description="Helical" evidence="1">
    <location>
        <begin position="209"/>
        <end position="228"/>
    </location>
</feature>
<evidence type="ECO:0000313" key="2">
    <source>
        <dbReference type="EMBL" id="CAB4632052.1"/>
    </source>
</evidence>
<keyword evidence="1" id="KW-0812">Transmembrane</keyword>
<feature type="transmembrane region" description="Helical" evidence="1">
    <location>
        <begin position="342"/>
        <end position="359"/>
    </location>
</feature>